<dbReference type="InterPro" id="IPR004089">
    <property type="entry name" value="MCPsignal_dom"/>
</dbReference>
<reference evidence="8" key="1">
    <citation type="submission" date="2016-10" db="EMBL/GenBank/DDBJ databases">
        <authorList>
            <person name="Varghese N."/>
            <person name="Submissions S."/>
        </authorList>
    </citation>
    <scope>NUCLEOTIDE SEQUENCE [LARGE SCALE GENOMIC DNA]</scope>
    <source>
        <strain evidence="8">CGMCC 1.11014</strain>
    </source>
</reference>
<dbReference type="CDD" id="cd19411">
    <property type="entry name" value="MCP2201-like_sensor"/>
    <property type="match status" value="1"/>
</dbReference>
<organism evidence="7 8">
    <name type="scientific">Pseudoduganella namucuonensis</name>
    <dbReference type="NCBI Taxonomy" id="1035707"/>
    <lineage>
        <taxon>Bacteria</taxon>
        <taxon>Pseudomonadati</taxon>
        <taxon>Pseudomonadota</taxon>
        <taxon>Betaproteobacteria</taxon>
        <taxon>Burkholderiales</taxon>
        <taxon>Oxalobacteraceae</taxon>
        <taxon>Telluria group</taxon>
        <taxon>Pseudoduganella</taxon>
    </lineage>
</organism>
<evidence type="ECO:0000256" key="4">
    <source>
        <dbReference type="PROSITE-ProRule" id="PRU00284"/>
    </source>
</evidence>
<proteinExistence type="inferred from homology"/>
<dbReference type="Proteomes" id="UP000199391">
    <property type="component" value="Unassembled WGS sequence"/>
</dbReference>
<evidence type="ECO:0000313" key="7">
    <source>
        <dbReference type="EMBL" id="SFV15844.1"/>
    </source>
</evidence>
<dbReference type="Pfam" id="PF12729">
    <property type="entry name" value="4HB_MCP_1"/>
    <property type="match status" value="1"/>
</dbReference>
<dbReference type="PROSITE" id="PS50111">
    <property type="entry name" value="CHEMOTAXIS_TRANSDUC_2"/>
    <property type="match status" value="1"/>
</dbReference>
<sequence>MNIIEMKVATRLGLGFALVSALLALMTALGIREMAELKQSVDHITKVNAVEGRLAGAMYQSITERALAMRNLILIEDPRDAQIEVKRIADQQKNYAEAEEKLGRMFAGPSGASAEEQALLAQVREQAALAAPLTAKALELIQAGQKAEAYTALRSEFRPVQKKWWDLLRALIELEDKQNAAATDAADATYSDARALMLTLGGLALLASAVAAVLITRGLVRQLGGEPAYAVNIANRIAAGDLTVAIATRAGDQDSLLFAMKRMRDSLAAIVGQVHAATDTITSASGQIAHGNLDLSTRTEQQASALEETASSMEELTSTVKQTAGSARQANQLAQSASEVAVKGGAMVSQVVDTMDSINTSSRKIVDIIGVIDGIAFQTNILALNAAVEAARAGEQGRGFAVVASEVRTLAQRSAAAAKEIKGLIDASVEQVDVGARLVGLAGATMREIVDSVHRVTDIMASISAAADEQTAGIEQVNQAIVQMDGGTQQNAALVEEAAAAAAALQDQATQLAAAVSVFQLQAGARGRDNVVPLTARPARAAPPRLVRPDRRRAAAGGDDWETF</sequence>
<dbReference type="InterPro" id="IPR051310">
    <property type="entry name" value="MCP_chemotaxis"/>
</dbReference>
<dbReference type="GO" id="GO:0004888">
    <property type="term" value="F:transmembrane signaling receptor activity"/>
    <property type="evidence" value="ECO:0007669"/>
    <property type="project" value="InterPro"/>
</dbReference>
<evidence type="ECO:0000256" key="5">
    <source>
        <dbReference type="SAM" id="MobiDB-lite"/>
    </source>
</evidence>
<accession>A0A1I7M1N3</accession>
<dbReference type="Gene3D" id="1.10.287.950">
    <property type="entry name" value="Methyl-accepting chemotaxis protein"/>
    <property type="match status" value="1"/>
</dbReference>
<dbReference type="PRINTS" id="PR00260">
    <property type="entry name" value="CHEMTRNSDUCR"/>
</dbReference>
<dbReference type="GO" id="GO:0005886">
    <property type="term" value="C:plasma membrane"/>
    <property type="evidence" value="ECO:0007669"/>
    <property type="project" value="TreeGrafter"/>
</dbReference>
<comment type="similarity">
    <text evidence="3">Belongs to the methyl-accepting chemotaxis (MCP) protein family.</text>
</comment>
<dbReference type="PANTHER" id="PTHR43531">
    <property type="entry name" value="PROTEIN ICFG"/>
    <property type="match status" value="1"/>
</dbReference>
<evidence type="ECO:0000313" key="8">
    <source>
        <dbReference type="Proteomes" id="UP000199391"/>
    </source>
</evidence>
<evidence type="ECO:0000256" key="1">
    <source>
        <dbReference type="ARBA" id="ARBA00004370"/>
    </source>
</evidence>
<evidence type="ECO:0000256" key="2">
    <source>
        <dbReference type="ARBA" id="ARBA00022481"/>
    </source>
</evidence>
<dbReference type="GO" id="GO:0007165">
    <property type="term" value="P:signal transduction"/>
    <property type="evidence" value="ECO:0007669"/>
    <property type="project" value="UniProtKB-KW"/>
</dbReference>
<gene>
    <name evidence="7" type="ORF">SAMN05216552_104826</name>
</gene>
<evidence type="ECO:0000259" key="6">
    <source>
        <dbReference type="PROSITE" id="PS50111"/>
    </source>
</evidence>
<dbReference type="AlphaFoldDB" id="A0A1I7M1N3"/>
<dbReference type="Pfam" id="PF00015">
    <property type="entry name" value="MCPsignal"/>
    <property type="match status" value="1"/>
</dbReference>
<dbReference type="PANTHER" id="PTHR43531:SF14">
    <property type="entry name" value="METHYL-ACCEPTING CHEMOTAXIS PROTEIN I-RELATED"/>
    <property type="match status" value="1"/>
</dbReference>
<dbReference type="FunFam" id="1.10.287.950:FF:000001">
    <property type="entry name" value="Methyl-accepting chemotaxis sensory transducer"/>
    <property type="match status" value="1"/>
</dbReference>
<name>A0A1I7M1N3_9BURK</name>
<dbReference type="GO" id="GO:0006935">
    <property type="term" value="P:chemotaxis"/>
    <property type="evidence" value="ECO:0007669"/>
    <property type="project" value="InterPro"/>
</dbReference>
<dbReference type="InterPro" id="IPR004090">
    <property type="entry name" value="Chemotax_Me-accpt_rcpt"/>
</dbReference>
<dbReference type="STRING" id="1035707.SAMN05216552_104826"/>
<feature type="domain" description="Methyl-accepting transducer" evidence="6">
    <location>
        <begin position="277"/>
        <end position="506"/>
    </location>
</feature>
<comment type="subcellular location">
    <subcellularLocation>
        <location evidence="1">Membrane</location>
    </subcellularLocation>
</comment>
<dbReference type="InterPro" id="IPR047347">
    <property type="entry name" value="YvaQ-like_sensor"/>
</dbReference>
<dbReference type="SUPFAM" id="SSF58104">
    <property type="entry name" value="Methyl-accepting chemotaxis protein (MCP) signaling domain"/>
    <property type="match status" value="1"/>
</dbReference>
<dbReference type="SMART" id="SM00283">
    <property type="entry name" value="MA"/>
    <property type="match status" value="1"/>
</dbReference>
<feature type="region of interest" description="Disordered" evidence="5">
    <location>
        <begin position="542"/>
        <end position="564"/>
    </location>
</feature>
<keyword evidence="2" id="KW-0488">Methylation</keyword>
<dbReference type="InterPro" id="IPR024478">
    <property type="entry name" value="HlyB_4HB_MCP"/>
</dbReference>
<keyword evidence="8" id="KW-1185">Reference proteome</keyword>
<protein>
    <submittedName>
        <fullName evidence="7">Methyl-accepting chemotaxis protein</fullName>
    </submittedName>
</protein>
<keyword evidence="4" id="KW-0807">Transducer</keyword>
<dbReference type="CDD" id="cd11386">
    <property type="entry name" value="MCP_signal"/>
    <property type="match status" value="1"/>
</dbReference>
<evidence type="ECO:0000256" key="3">
    <source>
        <dbReference type="ARBA" id="ARBA00029447"/>
    </source>
</evidence>
<dbReference type="RefSeq" id="WP_307666806.1">
    <property type="nucleotide sequence ID" value="NZ_FPBO01000048.1"/>
</dbReference>
<dbReference type="EMBL" id="FPBO01000048">
    <property type="protein sequence ID" value="SFV15844.1"/>
    <property type="molecule type" value="Genomic_DNA"/>
</dbReference>